<dbReference type="HOGENOM" id="CLU_1705840_0_0_1"/>
<dbReference type="EMBL" id="BX284601">
    <property type="protein sequence ID" value="CAB01877.2"/>
    <property type="molecule type" value="Genomic_DNA"/>
</dbReference>
<dbReference type="eggNOG" id="ENOG502RACW">
    <property type="taxonomic scope" value="Eukaryota"/>
</dbReference>
<evidence type="ECO:0000313" key="8">
    <source>
        <dbReference type="WormBase" id="F59C6.6"/>
    </source>
</evidence>
<evidence type="ECO:0000313" key="6">
    <source>
        <dbReference type="EMBL" id="CAB01877.2"/>
    </source>
</evidence>
<dbReference type="PhylomeDB" id="Q93832"/>
<feature type="chain" id="PRO_5012904021" evidence="5">
    <location>
        <begin position="16"/>
        <end position="145"/>
    </location>
</feature>
<dbReference type="UCSC" id="F59C6.6">
    <property type="organism name" value="c. elegans"/>
</dbReference>
<dbReference type="SMR" id="Q93832"/>
<feature type="signal peptide" evidence="5">
    <location>
        <begin position="1"/>
        <end position="15"/>
    </location>
</feature>
<accession>Q93832</accession>
<dbReference type="Proteomes" id="UP000001940">
    <property type="component" value="Chromosome I"/>
</dbReference>
<dbReference type="CTD" id="172932"/>
<dbReference type="AlphaFoldDB" id="Q93832"/>
<dbReference type="Gene3D" id="2.60.40.3330">
    <property type="match status" value="1"/>
</dbReference>
<dbReference type="RefSeq" id="NP_492750.2">
    <property type="nucleotide sequence ID" value="NM_060349.6"/>
</dbReference>
<evidence type="ECO:0000256" key="4">
    <source>
        <dbReference type="ARBA" id="ARBA00022729"/>
    </source>
</evidence>
<dbReference type="GO" id="GO:0009986">
    <property type="term" value="C:cell surface"/>
    <property type="evidence" value="ECO:0007669"/>
    <property type="project" value="InterPro"/>
</dbReference>
<keyword evidence="3" id="KW-0964">Secreted</keyword>
<comment type="similarity">
    <text evidence="2">Belongs to the nematode transthyretin-like family.</text>
</comment>
<comment type="subcellular location">
    <subcellularLocation>
        <location evidence="1">Secreted</location>
    </subcellularLocation>
</comment>
<dbReference type="GO" id="GO:0005576">
    <property type="term" value="C:extracellular region"/>
    <property type="evidence" value="ECO:0007669"/>
    <property type="project" value="UniProtKB-SubCell"/>
</dbReference>
<dbReference type="PANTHER" id="PTHR21700">
    <property type="entry name" value="TRANSTHYRETIN-LIKE FAMILY PROTEIN-RELATED"/>
    <property type="match status" value="1"/>
</dbReference>
<dbReference type="InParanoid" id="Q93832"/>
<evidence type="ECO:0000313" key="7">
    <source>
        <dbReference type="Proteomes" id="UP000001940"/>
    </source>
</evidence>
<dbReference type="PANTHER" id="PTHR21700:SF17">
    <property type="entry name" value="TRANSTHYRETIN-RELATED FAMILY DOMAIN-RELATED"/>
    <property type="match status" value="1"/>
</dbReference>
<organism evidence="6 7">
    <name type="scientific">Caenorhabditis elegans</name>
    <dbReference type="NCBI Taxonomy" id="6239"/>
    <lineage>
        <taxon>Eukaryota</taxon>
        <taxon>Metazoa</taxon>
        <taxon>Ecdysozoa</taxon>
        <taxon>Nematoda</taxon>
        <taxon>Chromadorea</taxon>
        <taxon>Rhabditida</taxon>
        <taxon>Rhabditina</taxon>
        <taxon>Rhabditomorpha</taxon>
        <taxon>Rhabditoidea</taxon>
        <taxon>Rhabditidae</taxon>
        <taxon>Peloderinae</taxon>
        <taxon>Caenorhabditis</taxon>
    </lineage>
</organism>
<dbReference type="PaxDb" id="6239-F59C6.6"/>
<evidence type="ECO:0000256" key="5">
    <source>
        <dbReference type="SAM" id="SignalP"/>
    </source>
</evidence>
<keyword evidence="4 5" id="KW-0732">Signal</keyword>
<evidence type="ECO:0000256" key="3">
    <source>
        <dbReference type="ARBA" id="ARBA00022525"/>
    </source>
</evidence>
<dbReference type="AGR" id="WB:WBGene00003742"/>
<dbReference type="Pfam" id="PF01060">
    <property type="entry name" value="TTR-52"/>
    <property type="match status" value="1"/>
</dbReference>
<dbReference type="WormBase" id="F59C6.6">
    <property type="protein sequence ID" value="CE45987"/>
    <property type="gene ID" value="WBGene00003742"/>
    <property type="gene designation" value="nlp-4"/>
</dbReference>
<dbReference type="GeneID" id="172932"/>
<proteinExistence type="inferred from homology"/>
<sequence>MLVVVLSGIIATCLAVKQTDFSVHIKGQLVCDDVPAANMPMDIFSEAQMFRYEDFMDRWTNEKGEFDFKAYVTTDAYMITPYVVIIHRCWESKEVPHRCDRKIVQPIPPLNVTVNSKTPDEKKVYNFGKVDLRFKNPAEVTVKCG</sequence>
<dbReference type="InterPro" id="IPR001534">
    <property type="entry name" value="Transthyretin-like"/>
</dbReference>
<dbReference type="OrthoDB" id="5772150at2759"/>
<evidence type="ECO:0000256" key="1">
    <source>
        <dbReference type="ARBA" id="ARBA00004613"/>
    </source>
</evidence>
<protein>
    <submittedName>
        <fullName evidence="6">Transthyretin-like family protein</fullName>
    </submittedName>
</protein>
<evidence type="ECO:0000256" key="2">
    <source>
        <dbReference type="ARBA" id="ARBA00010112"/>
    </source>
</evidence>
<reference evidence="6 7" key="1">
    <citation type="journal article" date="1998" name="Science">
        <title>Genome sequence of the nematode C. elegans: a platform for investigating biology.</title>
        <authorList>
            <consortium name="The C. elegans sequencing consortium"/>
            <person name="Sulson J.E."/>
            <person name="Waterston R."/>
        </authorList>
    </citation>
    <scope>NUCLEOTIDE SEQUENCE [LARGE SCALE GENOMIC DNA]</scope>
    <source>
        <strain evidence="6 7">Bristol N2</strain>
    </source>
</reference>
<gene>
    <name evidence="6 8" type="primary">nlp-4</name>
    <name evidence="6" type="ORF">CELE_F59C6.6</name>
    <name evidence="8" type="ORF">F59C6.6</name>
</gene>
<dbReference type="OMA" id="TDAYMIT"/>
<dbReference type="Bgee" id="WBGene00003742">
    <property type="expression patterns" value="Expressed in larva and 2 other cell types or tissues"/>
</dbReference>
<name>Q93832_CAEEL</name>
<dbReference type="FunCoup" id="Q93832">
    <property type="interactions" value="940"/>
</dbReference>
<dbReference type="KEGG" id="cel:CELE_F59C6.6"/>
<keyword evidence="7" id="KW-1185">Reference proteome</keyword>
<dbReference type="InterPro" id="IPR038479">
    <property type="entry name" value="Transthyretin-like_sf"/>
</dbReference>
<dbReference type="STRING" id="6239.F59C6.6.1"/>